<dbReference type="PRINTS" id="PR01021">
    <property type="entry name" value="OMPADOMAIN"/>
</dbReference>
<sequence>MIKKITLSFMSLSLLLINVVLAQSGALGFHVTMSEYDGDLNGNKHHFYSFPSKQVGGAVSLQQYLNPSFNLVEKISFNQVRYQNDAGTEGFDADFYVLNLKFKYKFNNGYIFKEDAAIAPFLVAGAGGSYIDSKQYSELASEPITDGEIKANLAAGVGILFQFNDRFGLEVANTINAPLFDSWDGVKSGGNDLYLQHSAGLVFNLRKPVDTDADGVADKRDKCADTPNTAKVDSKGCPVDADTDGVADYLDKCPAVAGSTALAGCPDKDQDNVADVDDKCPDVPGVQRFGGCPDSDGDGIEDAKDKCPNLAGLDIFEGCADGDNDGVQDSADKCPDTEKGIKVDSVGCPTDSDGDGVTDAIDKCPTSAGDVANNGCPVVKEEVKKRLNFATRGITFETGKAILKVSSNPMLDEVVSILEEYDDYTLKMGGHTDSQGSAEANLKLSQARADAVKAYLINKGVSENRIEATGFGEEQPITNNSTAAGRAQNRRVALELILK</sequence>
<dbReference type="GO" id="GO:0007155">
    <property type="term" value="P:cell adhesion"/>
    <property type="evidence" value="ECO:0007669"/>
    <property type="project" value="InterPro"/>
</dbReference>
<dbReference type="InterPro" id="IPR003367">
    <property type="entry name" value="Thrombospondin_3-like_rpt"/>
</dbReference>
<dbReference type="RefSeq" id="WP_112745828.1">
    <property type="nucleotide sequence ID" value="NZ_QMFY01000002.1"/>
</dbReference>
<comment type="subcellular location">
    <subcellularLocation>
        <location evidence="1">Cell outer membrane</location>
    </subcellularLocation>
</comment>
<dbReference type="InterPro" id="IPR050330">
    <property type="entry name" value="Bact_OuterMem_StrucFunc"/>
</dbReference>
<evidence type="ECO:0000259" key="7">
    <source>
        <dbReference type="PROSITE" id="PS51123"/>
    </source>
</evidence>
<keyword evidence="2 6" id="KW-0732">Signal</keyword>
<evidence type="ECO:0000256" key="5">
    <source>
        <dbReference type="PROSITE-ProRule" id="PRU00473"/>
    </source>
</evidence>
<dbReference type="PANTHER" id="PTHR30329:SF21">
    <property type="entry name" value="LIPOPROTEIN YIAD-RELATED"/>
    <property type="match status" value="1"/>
</dbReference>
<keyword evidence="3 5" id="KW-0472">Membrane</keyword>
<dbReference type="SUPFAM" id="SSF103088">
    <property type="entry name" value="OmpA-like"/>
    <property type="match status" value="1"/>
</dbReference>
<dbReference type="Gene3D" id="4.10.1080.10">
    <property type="entry name" value="TSP type-3 repeat"/>
    <property type="match status" value="1"/>
</dbReference>
<feature type="chain" id="PRO_5016570139" evidence="6">
    <location>
        <begin position="23"/>
        <end position="499"/>
    </location>
</feature>
<name>A0A364Y4Y6_9BACT</name>
<dbReference type="AlphaFoldDB" id="A0A364Y4Y6"/>
<evidence type="ECO:0000313" key="9">
    <source>
        <dbReference type="Proteomes" id="UP000251889"/>
    </source>
</evidence>
<reference evidence="8 9" key="1">
    <citation type="submission" date="2018-06" db="EMBL/GenBank/DDBJ databases">
        <title>Chryseolinea flavus sp. nov., a member of the phylum Bacteroidetes isolated from soil.</title>
        <authorList>
            <person name="Li Y."/>
            <person name="Wang J."/>
        </authorList>
    </citation>
    <scope>NUCLEOTIDE SEQUENCE [LARGE SCALE GENOMIC DNA]</scope>
    <source>
        <strain evidence="8 9">SDU1-6</strain>
    </source>
</reference>
<dbReference type="CDD" id="cd07185">
    <property type="entry name" value="OmpA_C-like"/>
    <property type="match status" value="1"/>
</dbReference>
<dbReference type="Gene3D" id="2.40.160.20">
    <property type="match status" value="1"/>
</dbReference>
<dbReference type="OrthoDB" id="1522982at2"/>
<evidence type="ECO:0000256" key="2">
    <source>
        <dbReference type="ARBA" id="ARBA00022729"/>
    </source>
</evidence>
<dbReference type="InterPro" id="IPR006664">
    <property type="entry name" value="OMP_bac"/>
</dbReference>
<dbReference type="InterPro" id="IPR006690">
    <property type="entry name" value="OMPA-like_CS"/>
</dbReference>
<evidence type="ECO:0000256" key="3">
    <source>
        <dbReference type="ARBA" id="ARBA00023136"/>
    </source>
</evidence>
<dbReference type="EMBL" id="QMFY01000002">
    <property type="protein sequence ID" value="RAW02003.1"/>
    <property type="molecule type" value="Genomic_DNA"/>
</dbReference>
<feature type="signal peptide" evidence="6">
    <location>
        <begin position="1"/>
        <end position="22"/>
    </location>
</feature>
<feature type="domain" description="OmpA-like" evidence="7">
    <location>
        <begin position="383"/>
        <end position="499"/>
    </location>
</feature>
<proteinExistence type="predicted"/>
<dbReference type="SUPFAM" id="SSF103647">
    <property type="entry name" value="TSP type-3 repeat"/>
    <property type="match status" value="2"/>
</dbReference>
<evidence type="ECO:0000313" key="8">
    <source>
        <dbReference type="EMBL" id="RAW02003.1"/>
    </source>
</evidence>
<dbReference type="GO" id="GO:0005509">
    <property type="term" value="F:calcium ion binding"/>
    <property type="evidence" value="ECO:0007669"/>
    <property type="project" value="InterPro"/>
</dbReference>
<dbReference type="Pfam" id="PF02412">
    <property type="entry name" value="TSP_3"/>
    <property type="match status" value="5"/>
</dbReference>
<gene>
    <name evidence="8" type="ORF">DQQ10_05450</name>
</gene>
<dbReference type="Pfam" id="PF00691">
    <property type="entry name" value="OmpA"/>
    <property type="match status" value="1"/>
</dbReference>
<dbReference type="PANTHER" id="PTHR30329">
    <property type="entry name" value="STATOR ELEMENT OF FLAGELLAR MOTOR COMPLEX"/>
    <property type="match status" value="1"/>
</dbReference>
<evidence type="ECO:0000256" key="1">
    <source>
        <dbReference type="ARBA" id="ARBA00004442"/>
    </source>
</evidence>
<organism evidence="8 9">
    <name type="scientific">Pseudochryseolinea flava</name>
    <dbReference type="NCBI Taxonomy" id="2059302"/>
    <lineage>
        <taxon>Bacteria</taxon>
        <taxon>Pseudomonadati</taxon>
        <taxon>Bacteroidota</taxon>
        <taxon>Cytophagia</taxon>
        <taxon>Cytophagales</taxon>
        <taxon>Fulvivirgaceae</taxon>
        <taxon>Pseudochryseolinea</taxon>
    </lineage>
</organism>
<dbReference type="InterPro" id="IPR028974">
    <property type="entry name" value="TSP_type-3_rpt"/>
</dbReference>
<evidence type="ECO:0000256" key="6">
    <source>
        <dbReference type="SAM" id="SignalP"/>
    </source>
</evidence>
<protein>
    <submittedName>
        <fullName evidence="8">OmpA family protein</fullName>
    </submittedName>
</protein>
<dbReference type="Proteomes" id="UP000251889">
    <property type="component" value="Unassembled WGS sequence"/>
</dbReference>
<dbReference type="PROSITE" id="PS51123">
    <property type="entry name" value="OMPA_2"/>
    <property type="match status" value="1"/>
</dbReference>
<dbReference type="GO" id="GO:0009279">
    <property type="term" value="C:cell outer membrane"/>
    <property type="evidence" value="ECO:0007669"/>
    <property type="project" value="UniProtKB-SubCell"/>
</dbReference>
<dbReference type="InterPro" id="IPR036737">
    <property type="entry name" value="OmpA-like_sf"/>
</dbReference>
<dbReference type="PROSITE" id="PS01068">
    <property type="entry name" value="OMPA_1"/>
    <property type="match status" value="1"/>
</dbReference>
<dbReference type="InterPro" id="IPR006665">
    <property type="entry name" value="OmpA-like"/>
</dbReference>
<evidence type="ECO:0000256" key="4">
    <source>
        <dbReference type="ARBA" id="ARBA00023237"/>
    </source>
</evidence>
<comment type="caution">
    <text evidence="8">The sequence shown here is derived from an EMBL/GenBank/DDBJ whole genome shotgun (WGS) entry which is preliminary data.</text>
</comment>
<keyword evidence="4" id="KW-0998">Cell outer membrane</keyword>
<dbReference type="Gene3D" id="3.30.1330.60">
    <property type="entry name" value="OmpA-like domain"/>
    <property type="match status" value="1"/>
</dbReference>
<accession>A0A364Y4Y6</accession>
<keyword evidence="9" id="KW-1185">Reference proteome</keyword>